<accession>A0A1F6FJ18</accession>
<dbReference type="PANTHER" id="PTHR37422">
    <property type="entry name" value="TEICHURONIC ACID BIOSYNTHESIS PROTEIN TUAE"/>
    <property type="match status" value="1"/>
</dbReference>
<dbReference type="InterPro" id="IPR011990">
    <property type="entry name" value="TPR-like_helical_dom_sf"/>
</dbReference>
<evidence type="ECO:0000313" key="4">
    <source>
        <dbReference type="EMBL" id="OGG85838.1"/>
    </source>
</evidence>
<protein>
    <submittedName>
        <fullName evidence="4">Uncharacterized protein</fullName>
    </submittedName>
</protein>
<dbReference type="PANTHER" id="PTHR37422:SF13">
    <property type="entry name" value="LIPOPOLYSACCHARIDE BIOSYNTHESIS PROTEIN PA4999-RELATED"/>
    <property type="match status" value="1"/>
</dbReference>
<feature type="transmembrane region" description="Helical" evidence="3">
    <location>
        <begin position="436"/>
        <end position="459"/>
    </location>
</feature>
<feature type="transmembrane region" description="Helical" evidence="3">
    <location>
        <begin position="213"/>
        <end position="231"/>
    </location>
</feature>
<feature type="transmembrane region" description="Helical" evidence="3">
    <location>
        <begin position="367"/>
        <end position="395"/>
    </location>
</feature>
<dbReference type="AlphaFoldDB" id="A0A1F6FJ18"/>
<sequence length="821" mass="89646">MHNSFHPNPVPEQNDLLSRRLSHMASTILAFIFGLSPLFFLPTLYISNGTSKFVILLSGISLAVFFFALATLREGRLAVRLPLGIFALWLVAGVTSLAAFFSGDQSDAFFGNGFEIYTAAFTIMIALVAHTSWVLGGRKQSVIRLYAFLIFSALILSLFHIARLFLGADALSFGFFDAATASPIGSWNGLAIFYGLIILLSLTALLQLPLAGAGRFIVMVSSVLALFMLAVINFTTIWYVLFGVSILILIYALVKNRWLSPPTNSQGDGVNQMSSVLMTSIVALFAIVFIIGGARMGSLISDPLGVSFVEVRPSFLSTVDLAEATFAEDLFFGVGPNRFADVWRMHKDPSINQTIFWDTQFDTGYSYIVTTIIGTGLFGLIAWAIFLIVWLWSAIRFLAKASDLDQFWYFVGLSSLIASAYLWGICFFYVPPPTILVLTALTTGIFLATTTRLGTGWKFDLSVSQHRVHGLALIVFSVVTVSALGGAMFLVGKQVLAFYEFNGALANVQPGDPLSKLEEGIGQAFATYDNDVFAGQLAFYQLLHMRSLLQKTEPSTEDQQSFQDAAAKGVNAARLAVERDATDPRNYQLLGQIYSLLALVEVEGAGDRANESYEAARRFDPQNPLLYLLKAELALQGNDRAAARQAAEEAVRIRPVYTEALYLLTQLDVADGNMDAAISRTAGLVQLEPQNPARRYQLGVLLANANRLDEAILALEQAVTLDPQYANARYFLAMGYSEKGRNEDAIEQLTVVRSLNESNTVVDELIERLRRGESLSVTNQDTVSERSPEDGSVTAEDLEGGLVTSPNPVQGSVKSEEGVGE</sequence>
<evidence type="ECO:0000313" key="5">
    <source>
        <dbReference type="Proteomes" id="UP000177395"/>
    </source>
</evidence>
<feature type="compositionally biased region" description="Polar residues" evidence="2">
    <location>
        <begin position="804"/>
        <end position="813"/>
    </location>
</feature>
<feature type="region of interest" description="Disordered" evidence="2">
    <location>
        <begin position="776"/>
        <end position="821"/>
    </location>
</feature>
<dbReference type="SUPFAM" id="SSF48452">
    <property type="entry name" value="TPR-like"/>
    <property type="match status" value="1"/>
</dbReference>
<feature type="repeat" description="TPR" evidence="1">
    <location>
        <begin position="692"/>
        <end position="725"/>
    </location>
</feature>
<dbReference type="InterPro" id="IPR019734">
    <property type="entry name" value="TPR_rpt"/>
</dbReference>
<evidence type="ECO:0000256" key="1">
    <source>
        <dbReference type="PROSITE-ProRule" id="PRU00339"/>
    </source>
</evidence>
<feature type="transmembrane region" description="Helical" evidence="3">
    <location>
        <begin position="186"/>
        <end position="206"/>
    </location>
</feature>
<dbReference type="Pfam" id="PF14559">
    <property type="entry name" value="TPR_19"/>
    <property type="match status" value="1"/>
</dbReference>
<organism evidence="4 5">
    <name type="scientific">Candidatus Kaiserbacteria bacterium RIFOXYB1_FULL_46_14</name>
    <dbReference type="NCBI Taxonomy" id="1798531"/>
    <lineage>
        <taxon>Bacteria</taxon>
        <taxon>Candidatus Kaiseribacteriota</taxon>
    </lineage>
</organism>
<dbReference type="EMBL" id="MFMS01000004">
    <property type="protein sequence ID" value="OGG85838.1"/>
    <property type="molecule type" value="Genomic_DNA"/>
</dbReference>
<evidence type="ECO:0000256" key="2">
    <source>
        <dbReference type="SAM" id="MobiDB-lite"/>
    </source>
</evidence>
<proteinExistence type="predicted"/>
<feature type="transmembrane region" description="Helical" evidence="3">
    <location>
        <begin position="407"/>
        <end position="430"/>
    </location>
</feature>
<feature type="transmembrane region" description="Helical" evidence="3">
    <location>
        <begin position="145"/>
        <end position="166"/>
    </location>
</feature>
<gene>
    <name evidence="4" type="ORF">A2392_00240</name>
</gene>
<feature type="transmembrane region" description="Helical" evidence="3">
    <location>
        <begin position="237"/>
        <end position="254"/>
    </location>
</feature>
<keyword evidence="3" id="KW-1133">Transmembrane helix</keyword>
<feature type="transmembrane region" description="Helical" evidence="3">
    <location>
        <begin position="21"/>
        <end position="41"/>
    </location>
</feature>
<feature type="transmembrane region" description="Helical" evidence="3">
    <location>
        <begin position="53"/>
        <end position="72"/>
    </location>
</feature>
<keyword evidence="3" id="KW-0812">Transmembrane</keyword>
<feature type="transmembrane region" description="Helical" evidence="3">
    <location>
        <begin position="84"/>
        <end position="102"/>
    </location>
</feature>
<keyword evidence="3" id="KW-0472">Membrane</keyword>
<feature type="transmembrane region" description="Helical" evidence="3">
    <location>
        <begin position="275"/>
        <end position="294"/>
    </location>
</feature>
<dbReference type="Gene3D" id="1.25.40.10">
    <property type="entry name" value="Tetratricopeptide repeat domain"/>
    <property type="match status" value="2"/>
</dbReference>
<dbReference type="PROSITE" id="PS50005">
    <property type="entry name" value="TPR"/>
    <property type="match status" value="1"/>
</dbReference>
<dbReference type="Proteomes" id="UP000177395">
    <property type="component" value="Unassembled WGS sequence"/>
</dbReference>
<feature type="transmembrane region" description="Helical" evidence="3">
    <location>
        <begin position="114"/>
        <end position="133"/>
    </location>
</feature>
<keyword evidence="1" id="KW-0802">TPR repeat</keyword>
<reference evidence="4 5" key="1">
    <citation type="journal article" date="2016" name="Nat. Commun.">
        <title>Thousands of microbial genomes shed light on interconnected biogeochemical processes in an aquifer system.</title>
        <authorList>
            <person name="Anantharaman K."/>
            <person name="Brown C.T."/>
            <person name="Hug L.A."/>
            <person name="Sharon I."/>
            <person name="Castelle C.J."/>
            <person name="Probst A.J."/>
            <person name="Thomas B.C."/>
            <person name="Singh A."/>
            <person name="Wilkins M.J."/>
            <person name="Karaoz U."/>
            <person name="Brodie E.L."/>
            <person name="Williams K.H."/>
            <person name="Hubbard S.S."/>
            <person name="Banfield J.F."/>
        </authorList>
    </citation>
    <scope>NUCLEOTIDE SEQUENCE [LARGE SCALE GENOMIC DNA]</scope>
</reference>
<dbReference type="InterPro" id="IPR051533">
    <property type="entry name" value="WaaL-like"/>
</dbReference>
<dbReference type="SMART" id="SM00028">
    <property type="entry name" value="TPR"/>
    <property type="match status" value="3"/>
</dbReference>
<evidence type="ECO:0000256" key="3">
    <source>
        <dbReference type="SAM" id="Phobius"/>
    </source>
</evidence>
<dbReference type="STRING" id="1798531.A2392_00240"/>
<feature type="transmembrane region" description="Helical" evidence="3">
    <location>
        <begin position="471"/>
        <end position="492"/>
    </location>
</feature>
<name>A0A1F6FJ18_9BACT</name>
<comment type="caution">
    <text evidence="4">The sequence shown here is derived from an EMBL/GenBank/DDBJ whole genome shotgun (WGS) entry which is preliminary data.</text>
</comment>